<dbReference type="PANTHER" id="PTHR45138:SF9">
    <property type="entry name" value="DIGUANYLATE CYCLASE DGCM-RELATED"/>
    <property type="match status" value="1"/>
</dbReference>
<evidence type="ECO:0000259" key="2">
    <source>
        <dbReference type="PROSITE" id="PS50887"/>
    </source>
</evidence>
<dbReference type="Gene3D" id="3.30.70.270">
    <property type="match status" value="1"/>
</dbReference>
<protein>
    <submittedName>
        <fullName evidence="3">GGDEF domain-containing protein</fullName>
    </submittedName>
</protein>
<dbReference type="SMART" id="SM00267">
    <property type="entry name" value="GGDEF"/>
    <property type="match status" value="1"/>
</dbReference>
<organism evidence="3 4">
    <name type="scientific">Brevibacillus formosus</name>
    <dbReference type="NCBI Taxonomy" id="54913"/>
    <lineage>
        <taxon>Bacteria</taxon>
        <taxon>Bacillati</taxon>
        <taxon>Bacillota</taxon>
        <taxon>Bacilli</taxon>
        <taxon>Bacillales</taxon>
        <taxon>Paenibacillaceae</taxon>
        <taxon>Brevibacillus</taxon>
    </lineage>
</organism>
<dbReference type="AlphaFoldDB" id="A0A220MHJ6"/>
<dbReference type="GO" id="GO:0043709">
    <property type="term" value="P:cell adhesion involved in single-species biofilm formation"/>
    <property type="evidence" value="ECO:0007669"/>
    <property type="project" value="TreeGrafter"/>
</dbReference>
<evidence type="ECO:0000256" key="1">
    <source>
        <dbReference type="SAM" id="Phobius"/>
    </source>
</evidence>
<accession>A0A220MHJ6</accession>
<keyword evidence="1" id="KW-0472">Membrane</keyword>
<dbReference type="NCBIfam" id="TIGR00254">
    <property type="entry name" value="GGDEF"/>
    <property type="match status" value="1"/>
</dbReference>
<keyword evidence="1" id="KW-1133">Transmembrane helix</keyword>
<dbReference type="FunFam" id="3.30.70.270:FF:000001">
    <property type="entry name" value="Diguanylate cyclase domain protein"/>
    <property type="match status" value="1"/>
</dbReference>
<dbReference type="InterPro" id="IPR029787">
    <property type="entry name" value="Nucleotide_cyclase"/>
</dbReference>
<dbReference type="CDD" id="cd01949">
    <property type="entry name" value="GGDEF"/>
    <property type="match status" value="1"/>
</dbReference>
<dbReference type="InterPro" id="IPR000160">
    <property type="entry name" value="GGDEF_dom"/>
</dbReference>
<dbReference type="PROSITE" id="PS50887">
    <property type="entry name" value="GGDEF"/>
    <property type="match status" value="1"/>
</dbReference>
<dbReference type="Proteomes" id="UP000197781">
    <property type="component" value="Chromosome"/>
</dbReference>
<feature type="transmembrane region" description="Helical" evidence="1">
    <location>
        <begin position="30"/>
        <end position="48"/>
    </location>
</feature>
<dbReference type="SUPFAM" id="SSF55073">
    <property type="entry name" value="Nucleotide cyclase"/>
    <property type="match status" value="1"/>
</dbReference>
<proteinExistence type="predicted"/>
<sequence length="228" mass="25520">MGSRWISLGVSCAIISVWLIGYGLPTDDGMIIFLLLVAVVQTLAAYQIGKYVDQLRQMAYHDSLTGVLVNRRFLDKLVEEVELAKSNHQSITLLFIDLDNFKIFNDSFGHLEGDRLLCQFARLLQASVRKQDTVGRWGGEEFVVLLTQTDTRRGLAIGERIQNQVRHALSGVTVSIGVASYPQHASTAEELAKKADMLMYEAKKRKDCMMVASNEMINIGKTNTRHLS</sequence>
<dbReference type="KEGG" id="bfm:BP422_13630"/>
<evidence type="ECO:0000313" key="3">
    <source>
        <dbReference type="EMBL" id="ASJ54507.1"/>
    </source>
</evidence>
<dbReference type="GO" id="GO:1902201">
    <property type="term" value="P:negative regulation of bacterial-type flagellum-dependent cell motility"/>
    <property type="evidence" value="ECO:0007669"/>
    <property type="project" value="TreeGrafter"/>
</dbReference>
<dbReference type="GO" id="GO:0052621">
    <property type="term" value="F:diguanylate cyclase activity"/>
    <property type="evidence" value="ECO:0007669"/>
    <property type="project" value="TreeGrafter"/>
</dbReference>
<dbReference type="RefSeq" id="WP_088908246.1">
    <property type="nucleotide sequence ID" value="NZ_CP018145.1"/>
</dbReference>
<dbReference type="PANTHER" id="PTHR45138">
    <property type="entry name" value="REGULATORY COMPONENTS OF SENSORY TRANSDUCTION SYSTEM"/>
    <property type="match status" value="1"/>
</dbReference>
<feature type="transmembrane region" description="Helical" evidence="1">
    <location>
        <begin position="5"/>
        <end position="24"/>
    </location>
</feature>
<evidence type="ECO:0000313" key="4">
    <source>
        <dbReference type="Proteomes" id="UP000197781"/>
    </source>
</evidence>
<dbReference type="EMBL" id="CP018145">
    <property type="protein sequence ID" value="ASJ54507.1"/>
    <property type="molecule type" value="Genomic_DNA"/>
</dbReference>
<name>A0A220MHJ6_9BACL</name>
<dbReference type="InterPro" id="IPR050469">
    <property type="entry name" value="Diguanylate_Cyclase"/>
</dbReference>
<dbReference type="InterPro" id="IPR043128">
    <property type="entry name" value="Rev_trsase/Diguanyl_cyclase"/>
</dbReference>
<keyword evidence="1" id="KW-0812">Transmembrane</keyword>
<dbReference type="GO" id="GO:0005886">
    <property type="term" value="C:plasma membrane"/>
    <property type="evidence" value="ECO:0007669"/>
    <property type="project" value="TreeGrafter"/>
</dbReference>
<gene>
    <name evidence="3" type="ORF">BP422_13630</name>
</gene>
<dbReference type="Pfam" id="PF00990">
    <property type="entry name" value="GGDEF"/>
    <property type="match status" value="1"/>
</dbReference>
<feature type="domain" description="GGDEF" evidence="2">
    <location>
        <begin position="89"/>
        <end position="215"/>
    </location>
</feature>
<reference evidence="3 4" key="1">
    <citation type="submission" date="2016-11" db="EMBL/GenBank/DDBJ databases">
        <authorList>
            <person name="Jaros S."/>
            <person name="Januszkiewicz K."/>
            <person name="Wedrychowicz H."/>
        </authorList>
    </citation>
    <scope>NUCLEOTIDE SEQUENCE [LARGE SCALE GENOMIC DNA]</scope>
    <source>
        <strain evidence="3 4">NF2</strain>
    </source>
</reference>